<sequence length="281" mass="32084">MKINTSYPYPVLYMNNEDYKKSSYHTNISVNESFGELHIIAKFSLDNPGIKRLIEEAAAVFMIHVECGQTSFRQAYETSRETLEVAIPTNALRGKIAIHSFIIAKEAITDYTNDRLSDWYTGIQISFEKGNILGIGDAIETTLIDDNTELLNLPSIITVSKHQKNEFMDVEIQHDNITIYLPEYEYNQYAMSANSLLKNTILSTVIVPALVYVFSKIGTGTEDLEQYTWYQVMEKIFEENNLRLEDVGSDTLSPLKAAQLVLRKPLKSSFEEIEKLDRKEV</sequence>
<dbReference type="STRING" id="1314751.GCA_001591425_00333"/>
<reference evidence="1 2" key="1">
    <citation type="submission" date="2016-12" db="EMBL/GenBank/DDBJ databases">
        <title>The whole genome sequencing and assembly of Bacillus cohnii DSM 6307T strain.</title>
        <authorList>
            <person name="Lee Y.-J."/>
            <person name="Yi H."/>
            <person name="Bahn Y.-S."/>
            <person name="Kim J.F."/>
            <person name="Lee D.-W."/>
        </authorList>
    </citation>
    <scope>NUCLEOTIDE SEQUENCE [LARGE SCALE GENOMIC DNA]</scope>
    <source>
        <strain evidence="1 2">DSM 6307</strain>
    </source>
</reference>
<dbReference type="RefSeq" id="WP_066411210.1">
    <property type="nucleotide sequence ID" value="NZ_CP018866.1"/>
</dbReference>
<protein>
    <submittedName>
        <fullName evidence="1">Uncharacterized protein</fullName>
    </submittedName>
</protein>
<name>A0A223KNQ1_9BACI</name>
<dbReference type="Proteomes" id="UP000215224">
    <property type="component" value="Chromosome"/>
</dbReference>
<keyword evidence="2" id="KW-1185">Reference proteome</keyword>
<evidence type="ECO:0000313" key="1">
    <source>
        <dbReference type="EMBL" id="AST91079.1"/>
    </source>
</evidence>
<accession>A0A223KNQ1</accession>
<dbReference type="AlphaFoldDB" id="A0A223KNQ1"/>
<gene>
    <name evidence="1" type="ORF">BC6307_07200</name>
</gene>
<proteinExistence type="predicted"/>
<evidence type="ECO:0000313" key="2">
    <source>
        <dbReference type="Proteomes" id="UP000215224"/>
    </source>
</evidence>
<organism evidence="1 2">
    <name type="scientific">Sutcliffiella cohnii</name>
    <dbReference type="NCBI Taxonomy" id="33932"/>
    <lineage>
        <taxon>Bacteria</taxon>
        <taxon>Bacillati</taxon>
        <taxon>Bacillota</taxon>
        <taxon>Bacilli</taxon>
        <taxon>Bacillales</taxon>
        <taxon>Bacillaceae</taxon>
        <taxon>Sutcliffiella</taxon>
    </lineage>
</organism>
<dbReference type="KEGG" id="bcoh:BC6307_07200"/>
<dbReference type="EMBL" id="CP018866">
    <property type="protein sequence ID" value="AST91079.1"/>
    <property type="molecule type" value="Genomic_DNA"/>
</dbReference>